<gene>
    <name evidence="4" type="primary">LOC112459124</name>
</gene>
<feature type="compositionally biased region" description="Polar residues" evidence="1">
    <location>
        <begin position="184"/>
        <end position="194"/>
    </location>
</feature>
<evidence type="ECO:0000313" key="4">
    <source>
        <dbReference type="RefSeq" id="XP_024878858.1"/>
    </source>
</evidence>
<dbReference type="Proteomes" id="UP000504618">
    <property type="component" value="Unplaced"/>
</dbReference>
<feature type="region of interest" description="Disordered" evidence="1">
    <location>
        <begin position="184"/>
        <end position="204"/>
    </location>
</feature>
<dbReference type="OrthoDB" id="7701713at2759"/>
<dbReference type="SMART" id="SM00595">
    <property type="entry name" value="MADF"/>
    <property type="match status" value="1"/>
</dbReference>
<dbReference type="RefSeq" id="XP_024878858.1">
    <property type="nucleotide sequence ID" value="XM_025023090.1"/>
</dbReference>
<dbReference type="GO" id="GO:0005667">
    <property type="term" value="C:transcription regulator complex"/>
    <property type="evidence" value="ECO:0007669"/>
    <property type="project" value="TreeGrafter"/>
</dbReference>
<keyword evidence="3" id="KW-1185">Reference proteome</keyword>
<reference evidence="4" key="1">
    <citation type="submission" date="2025-08" db="UniProtKB">
        <authorList>
            <consortium name="RefSeq"/>
        </authorList>
    </citation>
    <scope>IDENTIFICATION</scope>
    <source>
        <tissue evidence="4">Whole body</tissue>
    </source>
</reference>
<feature type="domain" description="MADF" evidence="2">
    <location>
        <begin position="73"/>
        <end position="165"/>
    </location>
</feature>
<dbReference type="InterPro" id="IPR039353">
    <property type="entry name" value="TF_Adf1"/>
</dbReference>
<sequence length="272" mass="31133">MYLFILKKKILVDFLKNSSDGNDGNDDGNNDGNDDEVLQCVDDFEIEKTVNINKRINKKNCEKVSLNFDDEELLILEVRAREPLWNFQLNIQERNSKITNKLWEEVSLALGNKISAEGAKQKFKSLHDTYRKIIQAENLPSGSAKKSSKKWHHYDAMNFLRDSCLIKQTTSNLCSTVVECASNSGNENNTSLNKSSRKRKRQNDLSDNALERIADALSTNQETTISVPPPPQVDEIDAFLIMLGHRIKKLPQEKQMEAMQNHLQLSFNYLKE</sequence>
<protein>
    <submittedName>
        <fullName evidence="4">Uncharacterized protein LOC112459124</fullName>
    </submittedName>
</protein>
<dbReference type="AlphaFoldDB" id="A0A6J1QAZ4"/>
<dbReference type="GeneID" id="112459124"/>
<evidence type="ECO:0000256" key="1">
    <source>
        <dbReference type="SAM" id="MobiDB-lite"/>
    </source>
</evidence>
<evidence type="ECO:0000313" key="3">
    <source>
        <dbReference type="Proteomes" id="UP000504618"/>
    </source>
</evidence>
<name>A0A6J1QAZ4_9HYME</name>
<dbReference type="Pfam" id="PF10545">
    <property type="entry name" value="MADF_DNA_bdg"/>
    <property type="match status" value="1"/>
</dbReference>
<dbReference type="PANTHER" id="PTHR12243:SF67">
    <property type="entry name" value="COREPRESSOR OF PANGOLIN, ISOFORM A-RELATED"/>
    <property type="match status" value="1"/>
</dbReference>
<dbReference type="InterPro" id="IPR006578">
    <property type="entry name" value="MADF-dom"/>
</dbReference>
<dbReference type="PANTHER" id="PTHR12243">
    <property type="entry name" value="MADF DOMAIN TRANSCRIPTION FACTOR"/>
    <property type="match status" value="1"/>
</dbReference>
<proteinExistence type="predicted"/>
<dbReference type="GO" id="GO:0005634">
    <property type="term" value="C:nucleus"/>
    <property type="evidence" value="ECO:0007669"/>
    <property type="project" value="TreeGrafter"/>
</dbReference>
<organism evidence="3 4">
    <name type="scientific">Temnothorax curvispinosus</name>
    <dbReference type="NCBI Taxonomy" id="300111"/>
    <lineage>
        <taxon>Eukaryota</taxon>
        <taxon>Metazoa</taxon>
        <taxon>Ecdysozoa</taxon>
        <taxon>Arthropoda</taxon>
        <taxon>Hexapoda</taxon>
        <taxon>Insecta</taxon>
        <taxon>Pterygota</taxon>
        <taxon>Neoptera</taxon>
        <taxon>Endopterygota</taxon>
        <taxon>Hymenoptera</taxon>
        <taxon>Apocrita</taxon>
        <taxon>Aculeata</taxon>
        <taxon>Formicoidea</taxon>
        <taxon>Formicidae</taxon>
        <taxon>Myrmicinae</taxon>
        <taxon>Temnothorax</taxon>
    </lineage>
</organism>
<dbReference type="GO" id="GO:0006357">
    <property type="term" value="P:regulation of transcription by RNA polymerase II"/>
    <property type="evidence" value="ECO:0007669"/>
    <property type="project" value="TreeGrafter"/>
</dbReference>
<dbReference type="PROSITE" id="PS51029">
    <property type="entry name" value="MADF"/>
    <property type="match status" value="1"/>
</dbReference>
<evidence type="ECO:0000259" key="2">
    <source>
        <dbReference type="PROSITE" id="PS51029"/>
    </source>
</evidence>
<accession>A0A6J1QAZ4</accession>